<feature type="transmembrane region" description="Helical" evidence="1">
    <location>
        <begin position="329"/>
        <end position="354"/>
    </location>
</feature>
<proteinExistence type="predicted"/>
<dbReference type="RefSeq" id="WP_093119514.1">
    <property type="nucleotide sequence ID" value="NZ_FODS01000019.1"/>
</dbReference>
<dbReference type="Gene3D" id="3.30.70.1230">
    <property type="entry name" value="Nucleotide cyclase"/>
    <property type="match status" value="1"/>
</dbReference>
<dbReference type="InterPro" id="IPR050697">
    <property type="entry name" value="Adenylyl/Guanylyl_Cyclase_3/4"/>
</dbReference>
<dbReference type="PANTHER" id="PTHR43081">
    <property type="entry name" value="ADENYLATE CYCLASE, TERMINAL-DIFFERENTIATION SPECIFIC-RELATED"/>
    <property type="match status" value="1"/>
</dbReference>
<name>A0A1H8UAD4_9RHOB</name>
<dbReference type="CDD" id="cd07302">
    <property type="entry name" value="CHD"/>
    <property type="match status" value="1"/>
</dbReference>
<evidence type="ECO:0000313" key="3">
    <source>
        <dbReference type="EMBL" id="SEP00190.1"/>
    </source>
</evidence>
<dbReference type="PANTHER" id="PTHR43081:SF1">
    <property type="entry name" value="ADENYLATE CYCLASE, TERMINAL-DIFFERENTIATION SPECIFIC"/>
    <property type="match status" value="1"/>
</dbReference>
<dbReference type="Pfam" id="PF05226">
    <property type="entry name" value="CHASE2"/>
    <property type="match status" value="1"/>
</dbReference>
<organism evidence="3 4">
    <name type="scientific">Salinihabitans flavidus</name>
    <dbReference type="NCBI Taxonomy" id="569882"/>
    <lineage>
        <taxon>Bacteria</taxon>
        <taxon>Pseudomonadati</taxon>
        <taxon>Pseudomonadota</taxon>
        <taxon>Alphaproteobacteria</taxon>
        <taxon>Rhodobacterales</taxon>
        <taxon>Roseobacteraceae</taxon>
        <taxon>Salinihabitans</taxon>
    </lineage>
</organism>
<keyword evidence="1" id="KW-0472">Membrane</keyword>
<dbReference type="Proteomes" id="UP000198893">
    <property type="component" value="Unassembled WGS sequence"/>
</dbReference>
<dbReference type="SMART" id="SM00044">
    <property type="entry name" value="CYCc"/>
    <property type="match status" value="1"/>
</dbReference>
<dbReference type="GO" id="GO:0035556">
    <property type="term" value="P:intracellular signal transduction"/>
    <property type="evidence" value="ECO:0007669"/>
    <property type="project" value="InterPro"/>
</dbReference>
<dbReference type="SUPFAM" id="SSF55073">
    <property type="entry name" value="Nucleotide cyclase"/>
    <property type="match status" value="1"/>
</dbReference>
<keyword evidence="1" id="KW-1133">Transmembrane helix</keyword>
<evidence type="ECO:0000256" key="1">
    <source>
        <dbReference type="SAM" id="Phobius"/>
    </source>
</evidence>
<dbReference type="EMBL" id="FODS01000019">
    <property type="protein sequence ID" value="SEP00190.1"/>
    <property type="molecule type" value="Genomic_DNA"/>
</dbReference>
<dbReference type="AlphaFoldDB" id="A0A1H8UAD4"/>
<dbReference type="Pfam" id="PF00211">
    <property type="entry name" value="Guanylate_cyc"/>
    <property type="match status" value="1"/>
</dbReference>
<dbReference type="GO" id="GO:0009190">
    <property type="term" value="P:cyclic nucleotide biosynthetic process"/>
    <property type="evidence" value="ECO:0007669"/>
    <property type="project" value="InterPro"/>
</dbReference>
<dbReference type="SMART" id="SM01080">
    <property type="entry name" value="CHASE2"/>
    <property type="match status" value="1"/>
</dbReference>
<evidence type="ECO:0000259" key="2">
    <source>
        <dbReference type="PROSITE" id="PS50125"/>
    </source>
</evidence>
<evidence type="ECO:0000313" key="4">
    <source>
        <dbReference type="Proteomes" id="UP000198893"/>
    </source>
</evidence>
<reference evidence="3 4" key="1">
    <citation type="submission" date="2016-10" db="EMBL/GenBank/DDBJ databases">
        <authorList>
            <person name="de Groot N.N."/>
        </authorList>
    </citation>
    <scope>NUCLEOTIDE SEQUENCE [LARGE SCALE GENOMIC DNA]</scope>
    <source>
        <strain evidence="3 4">DSM 27842</strain>
    </source>
</reference>
<accession>A0A1H8UAD4</accession>
<dbReference type="STRING" id="569882.SAMN04490248_11912"/>
<gene>
    <name evidence="3" type="ORF">SAMN04490248_11912</name>
</gene>
<dbReference type="GO" id="GO:0004016">
    <property type="term" value="F:adenylate cyclase activity"/>
    <property type="evidence" value="ECO:0007669"/>
    <property type="project" value="UniProtKB-ARBA"/>
</dbReference>
<protein>
    <submittedName>
        <fullName evidence="3">Adenylate cyclase</fullName>
    </submittedName>
</protein>
<dbReference type="InterPro" id="IPR001054">
    <property type="entry name" value="A/G_cyclase"/>
</dbReference>
<feature type="transmembrane region" description="Helical" evidence="1">
    <location>
        <begin position="303"/>
        <end position="322"/>
    </location>
</feature>
<dbReference type="InterPro" id="IPR007890">
    <property type="entry name" value="CHASE2"/>
</dbReference>
<keyword evidence="4" id="KW-1185">Reference proteome</keyword>
<feature type="transmembrane region" description="Helical" evidence="1">
    <location>
        <begin position="360"/>
        <end position="377"/>
    </location>
</feature>
<sequence length="597" mass="62277">MLVSLVITLWHPGDRSAFWQGIEGRLLDARFLWRGPVAPPDGVAILAFDDTAVARHEAFPPSRSALAAAVVAATEAGARAIALDFLLVEQRVGDADLAAALSGVDAVLGVAEALPDAPLRVLDDGVFAVLVASDPGSLLPALGPADTLRGVAALGHVIVRHDADGAVRRFDAARALKTADGIVWYPSLAIATLTGVDGALDLRMPSSRISGRMNIGETTIALDRQGAIPLNFYGPAGTIPTFSVANAEDADLKGKTVFLGATATGYGDRHATSFDAAFPGVELHATLAANVIAQHFLRRDAMAWMWDVALALMVAVAGFIAAGLDRPWLASLTTIGVVAATAAALQAAFIAGWWLDGSTALLSLLLGGAAGVGLRLLEHRRRAANLALYQSPLFVERLASAADPRFEAGARPAVVLFVDVEKFTTYSENLGPEGTADFLRMFHGLVEEAVDPLGGIIAHFAGDGAMVVFGLPEPGPDDAIRALRFIEALYAAVDASTTWPGLGLRVGGHAGPVQTGVVGGRRHKQLTVSGDVVNTASRLQDFAKSRQAALALSGALLQSSQEALSWAEKAGLRPAGQHKLRGRLEPIQVWTGPPPST</sequence>
<dbReference type="InterPro" id="IPR029787">
    <property type="entry name" value="Nucleotide_cyclase"/>
</dbReference>
<dbReference type="PROSITE" id="PS50125">
    <property type="entry name" value="GUANYLATE_CYCLASE_2"/>
    <property type="match status" value="1"/>
</dbReference>
<feature type="domain" description="Guanylate cyclase" evidence="2">
    <location>
        <begin position="414"/>
        <end position="540"/>
    </location>
</feature>
<keyword evidence="1" id="KW-0812">Transmembrane</keyword>